<feature type="compositionally biased region" description="Basic and acidic residues" evidence="1">
    <location>
        <begin position="145"/>
        <end position="158"/>
    </location>
</feature>
<reference evidence="2 3" key="1">
    <citation type="journal article" date="2023" name="Sci. Data">
        <title>Genome assembly of the Korean intertidal mud-creeper Batillaria attramentaria.</title>
        <authorList>
            <person name="Patra A.K."/>
            <person name="Ho P.T."/>
            <person name="Jun S."/>
            <person name="Lee S.J."/>
            <person name="Kim Y."/>
            <person name="Won Y.J."/>
        </authorList>
    </citation>
    <scope>NUCLEOTIDE SEQUENCE [LARGE SCALE GENOMIC DNA]</scope>
    <source>
        <strain evidence="2">Wonlab-2016</strain>
    </source>
</reference>
<protein>
    <submittedName>
        <fullName evidence="2">Uncharacterized protein</fullName>
    </submittedName>
</protein>
<dbReference type="EMBL" id="JACVVK020000239">
    <property type="protein sequence ID" value="KAK7482709.1"/>
    <property type="molecule type" value="Genomic_DNA"/>
</dbReference>
<evidence type="ECO:0000313" key="3">
    <source>
        <dbReference type="Proteomes" id="UP001519460"/>
    </source>
</evidence>
<gene>
    <name evidence="2" type="ORF">BaRGS_00026007</name>
</gene>
<feature type="compositionally biased region" description="Low complexity" evidence="1">
    <location>
        <begin position="205"/>
        <end position="220"/>
    </location>
</feature>
<comment type="caution">
    <text evidence="2">The sequence shown here is derived from an EMBL/GenBank/DDBJ whole genome shotgun (WGS) entry which is preliminary data.</text>
</comment>
<dbReference type="Proteomes" id="UP001519460">
    <property type="component" value="Unassembled WGS sequence"/>
</dbReference>
<keyword evidence="3" id="KW-1185">Reference proteome</keyword>
<evidence type="ECO:0000256" key="1">
    <source>
        <dbReference type="SAM" id="MobiDB-lite"/>
    </source>
</evidence>
<evidence type="ECO:0000313" key="2">
    <source>
        <dbReference type="EMBL" id="KAK7482709.1"/>
    </source>
</evidence>
<proteinExistence type="predicted"/>
<organism evidence="2 3">
    <name type="scientific">Batillaria attramentaria</name>
    <dbReference type="NCBI Taxonomy" id="370345"/>
    <lineage>
        <taxon>Eukaryota</taxon>
        <taxon>Metazoa</taxon>
        <taxon>Spiralia</taxon>
        <taxon>Lophotrochozoa</taxon>
        <taxon>Mollusca</taxon>
        <taxon>Gastropoda</taxon>
        <taxon>Caenogastropoda</taxon>
        <taxon>Sorbeoconcha</taxon>
        <taxon>Cerithioidea</taxon>
        <taxon>Batillariidae</taxon>
        <taxon>Batillaria</taxon>
    </lineage>
</organism>
<feature type="region of interest" description="Disordered" evidence="1">
    <location>
        <begin position="131"/>
        <end position="159"/>
    </location>
</feature>
<dbReference type="AlphaFoldDB" id="A0ABD0K5Y7"/>
<sequence length="228" mass="23353">MPASEAISVPEGDITPVVAEVDITSVAEGDITSVAEGDITSVADDAKVTPDIRLLTPDDKTLLSEKESGVMGVESLIIESDIMVVVTGDTETEKGGSEEDAEDKTLATCDASEVMVGINDVSEDARSVVTDDIDSEESDITCTSEDVKAGTSDAKDGVSGDVISGVAIETTDRISAEDGMMLAAGEASSDVVKETEGDAEETALATCGTTEETADTAGTSEDVKNDES</sequence>
<name>A0ABD0K5Y7_9CAEN</name>
<feature type="region of interest" description="Disordered" evidence="1">
    <location>
        <begin position="186"/>
        <end position="228"/>
    </location>
</feature>
<accession>A0ABD0K5Y7</accession>